<dbReference type="Pfam" id="PF17113">
    <property type="entry name" value="AmpE"/>
    <property type="match status" value="1"/>
</dbReference>
<dbReference type="InterPro" id="IPR031347">
    <property type="entry name" value="AmpE"/>
</dbReference>
<dbReference type="GO" id="GO:0009236">
    <property type="term" value="P:cobalamin biosynthetic process"/>
    <property type="evidence" value="ECO:0007669"/>
    <property type="project" value="UniProtKB-UniPathway"/>
</dbReference>
<dbReference type="PANTHER" id="PTHR38684:SF1">
    <property type="entry name" value="PROTEIN AMPE"/>
    <property type="match status" value="1"/>
</dbReference>
<keyword evidence="1" id="KW-0812">Transmembrane</keyword>
<evidence type="ECO:0000256" key="1">
    <source>
        <dbReference type="SAM" id="Phobius"/>
    </source>
</evidence>
<feature type="transmembrane region" description="Helical" evidence="1">
    <location>
        <begin position="148"/>
        <end position="166"/>
    </location>
</feature>
<protein>
    <submittedName>
        <fullName evidence="2">Adenosylcobinamide-phosphate synthase</fullName>
        <ecNumber evidence="2">6.3.1.10</ecNumber>
    </submittedName>
</protein>
<evidence type="ECO:0000313" key="2">
    <source>
        <dbReference type="EMBL" id="VAW58645.1"/>
    </source>
</evidence>
<keyword evidence="1" id="KW-1133">Transmembrane helix</keyword>
<feature type="transmembrane region" description="Helical" evidence="1">
    <location>
        <begin position="49"/>
        <end position="68"/>
    </location>
</feature>
<dbReference type="EC" id="6.3.1.10" evidence="2"/>
<gene>
    <name evidence="2" type="ORF">MNBD_GAMMA08-2757</name>
</gene>
<dbReference type="GO" id="GO:0005886">
    <property type="term" value="C:plasma membrane"/>
    <property type="evidence" value="ECO:0007669"/>
    <property type="project" value="TreeGrafter"/>
</dbReference>
<dbReference type="InterPro" id="IPR052966">
    <property type="entry name" value="Beta-lactamase_Reg"/>
</dbReference>
<accession>A0A3B0WRM8</accession>
<sequence>MALICILFGIIFERFSDILERYRNFSWFDNYTRWLLKTLPGIGSQNQSSIIILLLPIMLVVAGLQVWFDDRLLGLIALIFGAVIFAFCLGPKDLNRQIDRYLEARENGDEEAANIEARAILQTESPADPDQQILEVMRAILHESNDRFFAVIFWFVLLGPFGALLYRLTAHTMRSSGNTTLANAARQFRFKRC</sequence>
<proteinExistence type="predicted"/>
<reference evidence="2" key="1">
    <citation type="submission" date="2018-06" db="EMBL/GenBank/DDBJ databases">
        <authorList>
            <person name="Zhirakovskaya E."/>
        </authorList>
    </citation>
    <scope>NUCLEOTIDE SEQUENCE</scope>
</reference>
<dbReference type="EMBL" id="UOFH01000022">
    <property type="protein sequence ID" value="VAW58645.1"/>
    <property type="molecule type" value="Genomic_DNA"/>
</dbReference>
<dbReference type="GO" id="GO:0043757">
    <property type="term" value="F:adenosylcobinamide-phosphate synthase activity"/>
    <property type="evidence" value="ECO:0007669"/>
    <property type="project" value="UniProtKB-EC"/>
</dbReference>
<dbReference type="GO" id="GO:0046677">
    <property type="term" value="P:response to antibiotic"/>
    <property type="evidence" value="ECO:0007669"/>
    <property type="project" value="TreeGrafter"/>
</dbReference>
<name>A0A3B0WRM8_9ZZZZ</name>
<organism evidence="2">
    <name type="scientific">hydrothermal vent metagenome</name>
    <dbReference type="NCBI Taxonomy" id="652676"/>
    <lineage>
        <taxon>unclassified sequences</taxon>
        <taxon>metagenomes</taxon>
        <taxon>ecological metagenomes</taxon>
    </lineage>
</organism>
<feature type="transmembrane region" description="Helical" evidence="1">
    <location>
        <begin position="75"/>
        <end position="92"/>
    </location>
</feature>
<dbReference type="UniPathway" id="UPA00148"/>
<dbReference type="AlphaFoldDB" id="A0A3B0WRM8"/>
<keyword evidence="1" id="KW-0472">Membrane</keyword>
<dbReference type="PANTHER" id="PTHR38684">
    <property type="entry name" value="PROTEIN AMPE"/>
    <property type="match status" value="1"/>
</dbReference>
<keyword evidence="2" id="KW-0436">Ligase</keyword>